<accession>A0A315XY77</accession>
<evidence type="ECO:0000313" key="1">
    <source>
        <dbReference type="EMBL" id="PWJ12243.1"/>
    </source>
</evidence>
<name>A0A315XY77_RUMFL</name>
<sequence length="126" mass="13884">MERSKLVVIERDMYCPFCDTNSAVIISETVSSKSRIGCAAIGLKDGCLLTITGGCWAIISGIPLYDTKEEYTNVNYGFCPHCGNTYPINRPEEEKPTIGSKFQSAKQGALNNFNSVKGMFNKNDQQ</sequence>
<evidence type="ECO:0000313" key="2">
    <source>
        <dbReference type="Proteomes" id="UP000245720"/>
    </source>
</evidence>
<comment type="caution">
    <text evidence="1">The sequence shown here is derived from an EMBL/GenBank/DDBJ whole genome shotgun (WGS) entry which is preliminary data.</text>
</comment>
<proteinExistence type="predicted"/>
<dbReference type="OrthoDB" id="1822266at2"/>
<gene>
    <name evidence="1" type="ORF">IE37_01933</name>
</gene>
<reference evidence="1 2" key="1">
    <citation type="submission" date="2018-05" db="EMBL/GenBank/DDBJ databases">
        <title>The Hungate 1000. A catalogue of reference genomes from the rumen microbiome.</title>
        <authorList>
            <person name="Kelly W."/>
        </authorList>
    </citation>
    <scope>NUCLEOTIDE SEQUENCE [LARGE SCALE GENOMIC DNA]</scope>
    <source>
        <strain evidence="1 2">SAb67</strain>
    </source>
</reference>
<dbReference type="RefSeq" id="WP_109726702.1">
    <property type="nucleotide sequence ID" value="NZ_QGDI01000007.1"/>
</dbReference>
<organism evidence="1 2">
    <name type="scientific">Ruminococcus flavefaciens</name>
    <dbReference type="NCBI Taxonomy" id="1265"/>
    <lineage>
        <taxon>Bacteria</taxon>
        <taxon>Bacillati</taxon>
        <taxon>Bacillota</taxon>
        <taxon>Clostridia</taxon>
        <taxon>Eubacteriales</taxon>
        <taxon>Oscillospiraceae</taxon>
        <taxon>Ruminococcus</taxon>
    </lineage>
</organism>
<protein>
    <submittedName>
        <fullName evidence="1">Uncharacterized protein</fullName>
    </submittedName>
</protein>
<dbReference type="Proteomes" id="UP000245720">
    <property type="component" value="Unassembled WGS sequence"/>
</dbReference>
<dbReference type="EMBL" id="QGDI01000007">
    <property type="protein sequence ID" value="PWJ12243.1"/>
    <property type="molecule type" value="Genomic_DNA"/>
</dbReference>
<dbReference type="AlphaFoldDB" id="A0A315XY77"/>